<name>A0AAN6Y0W6_9PEZI</name>
<dbReference type="SUPFAM" id="SSF51735">
    <property type="entry name" value="NAD(P)-binding Rossmann-fold domains"/>
    <property type="match status" value="1"/>
</dbReference>
<dbReference type="Pfam" id="PF00106">
    <property type="entry name" value="adh_short"/>
    <property type="match status" value="1"/>
</dbReference>
<keyword evidence="2" id="KW-1185">Reference proteome</keyword>
<reference evidence="1" key="1">
    <citation type="journal article" date="2023" name="Mol. Phylogenet. Evol.">
        <title>Genome-scale phylogeny and comparative genomics of the fungal order Sordariales.</title>
        <authorList>
            <person name="Hensen N."/>
            <person name="Bonometti L."/>
            <person name="Westerberg I."/>
            <person name="Brannstrom I.O."/>
            <person name="Guillou S."/>
            <person name="Cros-Aarteil S."/>
            <person name="Calhoun S."/>
            <person name="Haridas S."/>
            <person name="Kuo A."/>
            <person name="Mondo S."/>
            <person name="Pangilinan J."/>
            <person name="Riley R."/>
            <person name="LaButti K."/>
            <person name="Andreopoulos B."/>
            <person name="Lipzen A."/>
            <person name="Chen C."/>
            <person name="Yan M."/>
            <person name="Daum C."/>
            <person name="Ng V."/>
            <person name="Clum A."/>
            <person name="Steindorff A."/>
            <person name="Ohm R.A."/>
            <person name="Martin F."/>
            <person name="Silar P."/>
            <person name="Natvig D.O."/>
            <person name="Lalanne C."/>
            <person name="Gautier V."/>
            <person name="Ament-Velasquez S.L."/>
            <person name="Kruys A."/>
            <person name="Hutchinson M.I."/>
            <person name="Powell A.J."/>
            <person name="Barry K."/>
            <person name="Miller A.N."/>
            <person name="Grigoriev I.V."/>
            <person name="Debuchy R."/>
            <person name="Gladieux P."/>
            <person name="Hiltunen Thoren M."/>
            <person name="Johannesson H."/>
        </authorList>
    </citation>
    <scope>NUCLEOTIDE SEQUENCE</scope>
    <source>
        <strain evidence="1">PSN293</strain>
    </source>
</reference>
<accession>A0AAN6Y0W6</accession>
<dbReference type="Gene3D" id="3.40.50.720">
    <property type="entry name" value="NAD(P)-binding Rossmann-like Domain"/>
    <property type="match status" value="1"/>
</dbReference>
<proteinExistence type="predicted"/>
<dbReference type="EMBL" id="MU858187">
    <property type="protein sequence ID" value="KAK4210000.1"/>
    <property type="molecule type" value="Genomic_DNA"/>
</dbReference>
<reference evidence="1" key="2">
    <citation type="submission" date="2023-05" db="EMBL/GenBank/DDBJ databases">
        <authorList>
            <consortium name="Lawrence Berkeley National Laboratory"/>
            <person name="Steindorff A."/>
            <person name="Hensen N."/>
            <person name="Bonometti L."/>
            <person name="Westerberg I."/>
            <person name="Brannstrom I.O."/>
            <person name="Guillou S."/>
            <person name="Cros-Aarteil S."/>
            <person name="Calhoun S."/>
            <person name="Haridas S."/>
            <person name="Kuo A."/>
            <person name="Mondo S."/>
            <person name="Pangilinan J."/>
            <person name="Riley R."/>
            <person name="Labutti K."/>
            <person name="Andreopoulos B."/>
            <person name="Lipzen A."/>
            <person name="Chen C."/>
            <person name="Yanf M."/>
            <person name="Daum C."/>
            <person name="Ng V."/>
            <person name="Clum A."/>
            <person name="Ohm R."/>
            <person name="Martin F."/>
            <person name="Silar P."/>
            <person name="Natvig D."/>
            <person name="Lalanne C."/>
            <person name="Gautier V."/>
            <person name="Ament-Velasquez S.L."/>
            <person name="Kruys A."/>
            <person name="Hutchinson M.I."/>
            <person name="Powell A.J."/>
            <person name="Barry K."/>
            <person name="Miller A.N."/>
            <person name="Grigoriev I.V."/>
            <person name="Debuchy R."/>
            <person name="Gladieux P."/>
            <person name="Thoren M.H."/>
            <person name="Johannesson H."/>
        </authorList>
    </citation>
    <scope>NUCLEOTIDE SEQUENCE</scope>
    <source>
        <strain evidence="1">PSN293</strain>
    </source>
</reference>
<sequence>MASKFYAVIAGVGSGTGRSVALKFAKTYPVALLARKPESYNDIVAEINQAGGRAIGISTDTSDTKSVVSAFEAIKKEFPDGKLAAAIYNASGGFSRKPFLEHTVEELQQSLAGSPIGLFNFAQSTVPLLLSSVDVSPPPPYPPTLIITGATASVRGSARFGTFAAGKFAVRALSQSLAREFGPQGVHVAHVIVDGVIDIPRTKEWSVNDGKDDGKIDPDAIAENYWYLHTQHRSSFTQELDIRPYVEKF</sequence>
<evidence type="ECO:0000313" key="1">
    <source>
        <dbReference type="EMBL" id="KAK4210000.1"/>
    </source>
</evidence>
<dbReference type="InterPro" id="IPR002347">
    <property type="entry name" value="SDR_fam"/>
</dbReference>
<protein>
    <submittedName>
        <fullName evidence="1">Diacetyl reductase</fullName>
    </submittedName>
</protein>
<dbReference type="AlphaFoldDB" id="A0AAN6Y0W6"/>
<comment type="caution">
    <text evidence="1">The sequence shown here is derived from an EMBL/GenBank/DDBJ whole genome shotgun (WGS) entry which is preliminary data.</text>
</comment>
<dbReference type="PANTHER" id="PTHR43431">
    <property type="entry name" value="OXIDOREDUCTASE, SHORT CHAIN DEHYDROGENASE/REDUCTASE FAMILY (AFU_ORTHOLOGUE AFUA_5G14000)"/>
    <property type="match status" value="1"/>
</dbReference>
<dbReference type="PANTHER" id="PTHR43431:SF7">
    <property type="entry name" value="OXIDOREDUCTASE, SHORT CHAIN DEHYDROGENASE_REDUCTASE FAMILY (AFU_ORTHOLOGUE AFUA_5G14000)"/>
    <property type="match status" value="1"/>
</dbReference>
<gene>
    <name evidence="1" type="ORF">QBC37DRAFT_429380</name>
</gene>
<dbReference type="PRINTS" id="PR00081">
    <property type="entry name" value="GDHRDH"/>
</dbReference>
<dbReference type="Proteomes" id="UP001301769">
    <property type="component" value="Unassembled WGS sequence"/>
</dbReference>
<evidence type="ECO:0000313" key="2">
    <source>
        <dbReference type="Proteomes" id="UP001301769"/>
    </source>
</evidence>
<organism evidence="1 2">
    <name type="scientific">Rhypophila decipiens</name>
    <dbReference type="NCBI Taxonomy" id="261697"/>
    <lineage>
        <taxon>Eukaryota</taxon>
        <taxon>Fungi</taxon>
        <taxon>Dikarya</taxon>
        <taxon>Ascomycota</taxon>
        <taxon>Pezizomycotina</taxon>
        <taxon>Sordariomycetes</taxon>
        <taxon>Sordariomycetidae</taxon>
        <taxon>Sordariales</taxon>
        <taxon>Naviculisporaceae</taxon>
        <taxon>Rhypophila</taxon>
    </lineage>
</organism>
<dbReference type="InterPro" id="IPR036291">
    <property type="entry name" value="NAD(P)-bd_dom_sf"/>
</dbReference>